<proteinExistence type="predicted"/>
<feature type="domain" description="PiggyBac transposable element-derived protein" evidence="1">
    <location>
        <begin position="5"/>
        <end position="112"/>
    </location>
</feature>
<organism evidence="2 3">
    <name type="scientific">Ignelater luminosus</name>
    <name type="common">Cucubano</name>
    <name type="synonym">Pyrophorus luminosus</name>
    <dbReference type="NCBI Taxonomy" id="2038154"/>
    <lineage>
        <taxon>Eukaryota</taxon>
        <taxon>Metazoa</taxon>
        <taxon>Ecdysozoa</taxon>
        <taxon>Arthropoda</taxon>
        <taxon>Hexapoda</taxon>
        <taxon>Insecta</taxon>
        <taxon>Pterygota</taxon>
        <taxon>Neoptera</taxon>
        <taxon>Endopterygota</taxon>
        <taxon>Coleoptera</taxon>
        <taxon>Polyphaga</taxon>
        <taxon>Elateriformia</taxon>
        <taxon>Elateroidea</taxon>
        <taxon>Elateridae</taxon>
        <taxon>Agrypninae</taxon>
        <taxon>Pyrophorini</taxon>
        <taxon>Ignelater</taxon>
    </lineage>
</organism>
<dbReference type="PANTHER" id="PTHR46599">
    <property type="entry name" value="PIGGYBAC TRANSPOSABLE ELEMENT-DERIVED PROTEIN 4"/>
    <property type="match status" value="1"/>
</dbReference>
<gene>
    <name evidence="2" type="ORF">ILUMI_14331</name>
</gene>
<evidence type="ECO:0000313" key="2">
    <source>
        <dbReference type="EMBL" id="KAF2891842.1"/>
    </source>
</evidence>
<dbReference type="OrthoDB" id="8193855at2759"/>
<protein>
    <recommendedName>
        <fullName evidence="1">PiggyBac transposable element-derived protein domain-containing protein</fullName>
    </recommendedName>
</protein>
<reference evidence="2" key="1">
    <citation type="submission" date="2019-08" db="EMBL/GenBank/DDBJ databases">
        <title>The genome of the North American firefly Photinus pyralis.</title>
        <authorList>
            <consortium name="Photinus pyralis genome working group"/>
            <person name="Fallon T.R."/>
            <person name="Sander Lower S.E."/>
            <person name="Weng J.-K."/>
        </authorList>
    </citation>
    <scope>NUCLEOTIDE SEQUENCE</scope>
    <source>
        <strain evidence="2">TRF0915ILg1</strain>
        <tissue evidence="2">Whole body</tissue>
    </source>
</reference>
<accession>A0A8K0CV01</accession>
<name>A0A8K0CV01_IGNLU</name>
<evidence type="ECO:0000259" key="1">
    <source>
        <dbReference type="Pfam" id="PF13843"/>
    </source>
</evidence>
<keyword evidence="3" id="KW-1185">Reference proteome</keyword>
<comment type="caution">
    <text evidence="2">The sequence shown here is derived from an EMBL/GenBank/DDBJ whole genome shotgun (WGS) entry which is preliminary data.</text>
</comment>
<dbReference type="InterPro" id="IPR029526">
    <property type="entry name" value="PGBD"/>
</dbReference>
<evidence type="ECO:0000313" key="3">
    <source>
        <dbReference type="Proteomes" id="UP000801492"/>
    </source>
</evidence>
<dbReference type="AlphaFoldDB" id="A0A8K0CV01"/>
<sequence length="128" mass="14948">MPPRVINDVTKSTANKFHKIYFGNFFNTVQLQRNLLDMVTYSCGTVKKCRAKIPKDFGENKQLKRRDYDFRVTKNRTVCLRWMDKKAAHFRSNFHDPTSVITVSRKKKAGTVETRQVSTAWDTLIKST</sequence>
<dbReference type="Pfam" id="PF13843">
    <property type="entry name" value="DDE_Tnp_1_7"/>
    <property type="match status" value="1"/>
</dbReference>
<dbReference type="Proteomes" id="UP000801492">
    <property type="component" value="Unassembled WGS sequence"/>
</dbReference>
<dbReference type="EMBL" id="VTPC01021336">
    <property type="protein sequence ID" value="KAF2891842.1"/>
    <property type="molecule type" value="Genomic_DNA"/>
</dbReference>
<dbReference type="PANTHER" id="PTHR46599:SF3">
    <property type="entry name" value="PIGGYBAC TRANSPOSABLE ELEMENT-DERIVED PROTEIN 4"/>
    <property type="match status" value="1"/>
</dbReference>